<evidence type="ECO:0000256" key="2">
    <source>
        <dbReference type="ARBA" id="ARBA00005675"/>
    </source>
</evidence>
<keyword evidence="6" id="KW-0067">ATP-binding</keyword>
<keyword evidence="10 11" id="KW-0472">Membrane</keyword>
<feature type="transmembrane region" description="Helical" evidence="11">
    <location>
        <begin position="723"/>
        <end position="741"/>
    </location>
</feature>
<dbReference type="InterPro" id="IPR023298">
    <property type="entry name" value="ATPase_P-typ_TM_dom_sf"/>
</dbReference>
<evidence type="ECO:0000256" key="1">
    <source>
        <dbReference type="ARBA" id="ARBA00004127"/>
    </source>
</evidence>
<dbReference type="InterPro" id="IPR050510">
    <property type="entry name" value="Cation_transp_ATPase_P-type"/>
</dbReference>
<comment type="caution">
    <text evidence="13">The sequence shown here is derived from an EMBL/GenBank/DDBJ whole genome shotgun (WGS) entry which is preliminary data.</text>
</comment>
<dbReference type="InterPro" id="IPR006068">
    <property type="entry name" value="ATPase_P-typ_cation-transptr_C"/>
</dbReference>
<dbReference type="SMART" id="SM00831">
    <property type="entry name" value="Cation_ATPase_N"/>
    <property type="match status" value="1"/>
</dbReference>
<evidence type="ECO:0000256" key="3">
    <source>
        <dbReference type="ARBA" id="ARBA00022553"/>
    </source>
</evidence>
<dbReference type="GO" id="GO:0030007">
    <property type="term" value="P:intracellular potassium ion homeostasis"/>
    <property type="evidence" value="ECO:0007669"/>
    <property type="project" value="TreeGrafter"/>
</dbReference>
<evidence type="ECO:0000256" key="10">
    <source>
        <dbReference type="ARBA" id="ARBA00023136"/>
    </source>
</evidence>
<dbReference type="GO" id="GO:1990573">
    <property type="term" value="P:potassium ion import across plasma membrane"/>
    <property type="evidence" value="ECO:0007669"/>
    <property type="project" value="TreeGrafter"/>
</dbReference>
<keyword evidence="3" id="KW-0597">Phosphoprotein</keyword>
<keyword evidence="7" id="KW-0460">Magnesium</keyword>
<dbReference type="Gene3D" id="3.40.50.1000">
    <property type="entry name" value="HAD superfamily/HAD-like"/>
    <property type="match status" value="1"/>
</dbReference>
<dbReference type="InterPro" id="IPR008250">
    <property type="entry name" value="ATPase_P-typ_transduc_dom_A_sf"/>
</dbReference>
<dbReference type="GO" id="GO:1902600">
    <property type="term" value="P:proton transmembrane transport"/>
    <property type="evidence" value="ECO:0007669"/>
    <property type="project" value="TreeGrafter"/>
</dbReference>
<dbReference type="GO" id="GO:0012505">
    <property type="term" value="C:endomembrane system"/>
    <property type="evidence" value="ECO:0007669"/>
    <property type="project" value="UniProtKB-SubCell"/>
</dbReference>
<feature type="transmembrane region" description="Helical" evidence="11">
    <location>
        <begin position="693"/>
        <end position="717"/>
    </location>
</feature>
<sequence>MGTPRDTTPTWHAEPAEAVRERLDSPSGGLDPGVADARLRLHGPNRLPAPAQRGPLRRFLAQFHNLLIYVLLGAGAITLLLQHWVDAGVIFGVVVINALIGFLQEGRAERAMAAIRAMLSPQATVVRGGQMRRIDAQSLVPGDLVRLEAGDRVPADLRLLQARNLRIDESSLTGESLPADKRIDPLTEATPLADRRNMAYSGTLVVSGQGAGLVVATAAGTELGRINAMLAAIEPLTTPLLRQIHGLARRLTLAILTLAALTFGFGVGLHRQGMLDMFLAAVAFAVAAIPEGLPAIITITLAIGVRRMAERHVIIRRLPAVETLGAVSVICSDKTGTLTRNEMTVVSLVTATADYVVEGAGYAPTGEISTADAAPNAGDLEELLRAGLLCNDGGLELEAGQWSAVGDPIDAALVAAARKNGLDANAESDAWPRLDAIPFEAGLQMMATLHRDQQGRAFVALKGAPERVLARCATQRRNGVDEALDAGHWQARLERLADSGQRLLALAIRPMSSDTGSLSHAALEDGFSLLGLAGFIDPPRETAAAAVALAAQAGVDVKMITGDHARTAAAIAAGLGIHGIRPPLTGGELDALDAAALATVVRDTAVFARMAPEHKLRLIEALQQDDHVIAMTGDGVNDAPALKRADVGVAMGRKGTEAAKEAAEIVLTDDNFAAIVAGIEEGRTAYDNIRKSILFILPTNGAEALVIMSAVAANALLPITAVQILWVNMITAVTLALALAFERPEADVMRRPPRAPATPLISRFLLWRILLVSLLLLAAVDAVFYGALLLGAGIDTARTAAVNMLVLGEMAYLLNARYLSASTLNREGLGGNPWVLLALALTAGIQLLFTYAAPMQTLFATAYLPWYAWPPMLALAVCVYLLVELEKRQLRRRGLDRRR</sequence>
<feature type="transmembrane region" description="Helical" evidence="11">
    <location>
        <begin position="277"/>
        <end position="303"/>
    </location>
</feature>
<accession>A0A1A6C3K3</accession>
<organism evidence="13 14">
    <name type="scientific">Acidihalobacter prosperus</name>
    <dbReference type="NCBI Taxonomy" id="160660"/>
    <lineage>
        <taxon>Bacteria</taxon>
        <taxon>Pseudomonadati</taxon>
        <taxon>Pseudomonadota</taxon>
        <taxon>Gammaproteobacteria</taxon>
        <taxon>Chromatiales</taxon>
        <taxon>Ectothiorhodospiraceae</taxon>
        <taxon>Acidihalobacter</taxon>
    </lineage>
</organism>
<dbReference type="SUPFAM" id="SSF81660">
    <property type="entry name" value="Metal cation-transporting ATPase, ATP-binding domain N"/>
    <property type="match status" value="1"/>
</dbReference>
<keyword evidence="5" id="KW-0547">Nucleotide-binding</keyword>
<dbReference type="InterPro" id="IPR018303">
    <property type="entry name" value="ATPase_P-typ_P_site"/>
</dbReference>
<proteinExistence type="inferred from homology"/>
<dbReference type="Proteomes" id="UP000029273">
    <property type="component" value="Unassembled WGS sequence"/>
</dbReference>
<dbReference type="InterPro" id="IPR023214">
    <property type="entry name" value="HAD_sf"/>
</dbReference>
<dbReference type="OrthoDB" id="9814270at2"/>
<feature type="transmembrane region" description="Helical" evidence="11">
    <location>
        <begin position="87"/>
        <end position="103"/>
    </location>
</feature>
<evidence type="ECO:0000256" key="5">
    <source>
        <dbReference type="ARBA" id="ARBA00022741"/>
    </source>
</evidence>
<dbReference type="InterPro" id="IPR023299">
    <property type="entry name" value="ATPase_P-typ_cyto_dom_N"/>
</dbReference>
<dbReference type="InterPro" id="IPR059000">
    <property type="entry name" value="ATPase_P-type_domA"/>
</dbReference>
<evidence type="ECO:0000313" key="13">
    <source>
        <dbReference type="EMBL" id="OBS09142.1"/>
    </source>
</evidence>
<evidence type="ECO:0000259" key="12">
    <source>
        <dbReference type="SMART" id="SM00831"/>
    </source>
</evidence>
<evidence type="ECO:0000313" key="14">
    <source>
        <dbReference type="Proteomes" id="UP000029273"/>
    </source>
</evidence>
<comment type="similarity">
    <text evidence="2">Belongs to the cation transport ATPase (P-type) (TC 3.A.3) family. Type IIA subfamily.</text>
</comment>
<feature type="transmembrane region" description="Helical" evidence="11">
    <location>
        <begin position="866"/>
        <end position="883"/>
    </location>
</feature>
<comment type="subcellular location">
    <subcellularLocation>
        <location evidence="1">Endomembrane system</location>
        <topology evidence="1">Multi-pass membrane protein</topology>
    </subcellularLocation>
</comment>
<dbReference type="Pfam" id="PF08282">
    <property type="entry name" value="Hydrolase_3"/>
    <property type="match status" value="1"/>
</dbReference>
<dbReference type="InterPro" id="IPR044492">
    <property type="entry name" value="P_typ_ATPase_HD_dom"/>
</dbReference>
<dbReference type="Gene3D" id="3.40.1110.10">
    <property type="entry name" value="Calcium-transporting ATPase, cytoplasmic domain N"/>
    <property type="match status" value="1"/>
</dbReference>
<dbReference type="FunFam" id="2.70.150.10:FF:000160">
    <property type="entry name" value="Sarcoplasmic/endoplasmic reticulum calcium ATPase 1"/>
    <property type="match status" value="1"/>
</dbReference>
<keyword evidence="14" id="KW-1185">Reference proteome</keyword>
<dbReference type="GO" id="GO:0005391">
    <property type="term" value="F:P-type sodium:potassium-exchanging transporter activity"/>
    <property type="evidence" value="ECO:0007669"/>
    <property type="project" value="TreeGrafter"/>
</dbReference>
<dbReference type="SUPFAM" id="SSF81665">
    <property type="entry name" value="Calcium ATPase, transmembrane domain M"/>
    <property type="match status" value="1"/>
</dbReference>
<dbReference type="Pfam" id="PF00689">
    <property type="entry name" value="Cation_ATPase_C"/>
    <property type="match status" value="1"/>
</dbReference>
<dbReference type="SFLD" id="SFLDF00027">
    <property type="entry name" value="p-type_atpase"/>
    <property type="match status" value="1"/>
</dbReference>
<dbReference type="AlphaFoldDB" id="A0A1A6C3K3"/>
<evidence type="ECO:0000256" key="8">
    <source>
        <dbReference type="ARBA" id="ARBA00022967"/>
    </source>
</evidence>
<dbReference type="SUPFAM" id="SSF81653">
    <property type="entry name" value="Calcium ATPase, transduction domain A"/>
    <property type="match status" value="1"/>
</dbReference>
<dbReference type="GO" id="GO:0005886">
    <property type="term" value="C:plasma membrane"/>
    <property type="evidence" value="ECO:0007669"/>
    <property type="project" value="TreeGrafter"/>
</dbReference>
<gene>
    <name evidence="13" type="ORF">Thpro_021470</name>
</gene>
<dbReference type="Pfam" id="PF00690">
    <property type="entry name" value="Cation_ATPase_N"/>
    <property type="match status" value="1"/>
</dbReference>
<evidence type="ECO:0000256" key="4">
    <source>
        <dbReference type="ARBA" id="ARBA00022692"/>
    </source>
</evidence>
<dbReference type="PROSITE" id="PS00154">
    <property type="entry name" value="ATPASE_E1_E2"/>
    <property type="match status" value="1"/>
</dbReference>
<dbReference type="NCBIfam" id="TIGR01494">
    <property type="entry name" value="ATPase_P-type"/>
    <property type="match status" value="2"/>
</dbReference>
<dbReference type="SUPFAM" id="SSF56784">
    <property type="entry name" value="HAD-like"/>
    <property type="match status" value="1"/>
</dbReference>
<dbReference type="InterPro" id="IPR036412">
    <property type="entry name" value="HAD-like_sf"/>
</dbReference>
<evidence type="ECO:0000256" key="9">
    <source>
        <dbReference type="ARBA" id="ARBA00022989"/>
    </source>
</evidence>
<dbReference type="GO" id="GO:0016887">
    <property type="term" value="F:ATP hydrolysis activity"/>
    <property type="evidence" value="ECO:0007669"/>
    <property type="project" value="InterPro"/>
</dbReference>
<dbReference type="Pfam" id="PF13246">
    <property type="entry name" value="Cation_ATPase"/>
    <property type="match status" value="1"/>
</dbReference>
<dbReference type="PANTHER" id="PTHR43294:SF20">
    <property type="entry name" value="P-TYPE ATPASE"/>
    <property type="match status" value="1"/>
</dbReference>
<dbReference type="FunFam" id="3.40.50.1000:FF:000001">
    <property type="entry name" value="Phospholipid-transporting ATPase IC"/>
    <property type="match status" value="1"/>
</dbReference>
<dbReference type="InterPro" id="IPR004014">
    <property type="entry name" value="ATPase_P-typ_cation-transptr_N"/>
</dbReference>
<evidence type="ECO:0000256" key="11">
    <source>
        <dbReference type="SAM" id="Phobius"/>
    </source>
</evidence>
<dbReference type="SFLD" id="SFLDS00003">
    <property type="entry name" value="Haloacid_Dehalogenase"/>
    <property type="match status" value="1"/>
</dbReference>
<feature type="transmembrane region" description="Helical" evidence="11">
    <location>
        <begin position="769"/>
        <end position="790"/>
    </location>
</feature>
<dbReference type="PRINTS" id="PR00119">
    <property type="entry name" value="CATATPASE"/>
</dbReference>
<dbReference type="Gene3D" id="2.70.150.10">
    <property type="entry name" value="Calcium-transporting ATPase, cytoplasmic transduction domain A"/>
    <property type="match status" value="1"/>
</dbReference>
<feature type="transmembrane region" description="Helical" evidence="11">
    <location>
        <begin position="834"/>
        <end position="854"/>
    </location>
</feature>
<feature type="domain" description="Cation-transporting P-type ATPase N-terminal" evidence="12">
    <location>
        <begin position="10"/>
        <end position="83"/>
    </location>
</feature>
<dbReference type="GO" id="GO:0036376">
    <property type="term" value="P:sodium ion export across plasma membrane"/>
    <property type="evidence" value="ECO:0007669"/>
    <property type="project" value="TreeGrafter"/>
</dbReference>
<keyword evidence="8" id="KW-1278">Translocase</keyword>
<dbReference type="SFLD" id="SFLDG00002">
    <property type="entry name" value="C1.7:_P-type_atpase_like"/>
    <property type="match status" value="1"/>
</dbReference>
<feature type="transmembrane region" description="Helical" evidence="11">
    <location>
        <begin position="63"/>
        <end position="81"/>
    </location>
</feature>
<reference evidence="13 14" key="1">
    <citation type="journal article" date="2014" name="Genome Announc.">
        <title>Draft Genome Sequence of the Iron-Oxidizing, Acidophilic, and Halotolerant 'Thiobacillus prosperus' Type Strain DSM 5130.</title>
        <authorList>
            <person name="Ossandon F.J."/>
            <person name="Cardenas J.P."/>
            <person name="Corbett M."/>
            <person name="Quatrini R."/>
            <person name="Holmes D.S."/>
            <person name="Watkin E."/>
        </authorList>
    </citation>
    <scope>NUCLEOTIDE SEQUENCE [LARGE SCALE GENOMIC DNA]</scope>
    <source>
        <strain evidence="13 14">DSM 5130</strain>
    </source>
</reference>
<keyword evidence="9 11" id="KW-1133">Transmembrane helix</keyword>
<dbReference type="GO" id="GO:0005524">
    <property type="term" value="F:ATP binding"/>
    <property type="evidence" value="ECO:0007669"/>
    <property type="project" value="UniProtKB-KW"/>
</dbReference>
<feature type="transmembrane region" description="Helical" evidence="11">
    <location>
        <begin position="796"/>
        <end position="814"/>
    </location>
</feature>
<feature type="transmembrane region" description="Helical" evidence="11">
    <location>
        <begin position="251"/>
        <end position="271"/>
    </location>
</feature>
<dbReference type="PRINTS" id="PR00120">
    <property type="entry name" value="HATPASE"/>
</dbReference>
<dbReference type="PANTHER" id="PTHR43294">
    <property type="entry name" value="SODIUM/POTASSIUM-TRANSPORTING ATPASE SUBUNIT ALPHA"/>
    <property type="match status" value="1"/>
</dbReference>
<name>A0A1A6C3K3_9GAMM</name>
<dbReference type="GO" id="GO:0006883">
    <property type="term" value="P:intracellular sodium ion homeostasis"/>
    <property type="evidence" value="ECO:0007669"/>
    <property type="project" value="TreeGrafter"/>
</dbReference>
<protein>
    <submittedName>
        <fullName evidence="13">ATPase</fullName>
    </submittedName>
</protein>
<evidence type="ECO:0000256" key="6">
    <source>
        <dbReference type="ARBA" id="ARBA00022840"/>
    </source>
</evidence>
<dbReference type="RefSeq" id="WP_065089439.1">
    <property type="nucleotide sequence ID" value="NZ_JQSG02000003.1"/>
</dbReference>
<keyword evidence="4 11" id="KW-0812">Transmembrane</keyword>
<dbReference type="InterPro" id="IPR001757">
    <property type="entry name" value="P_typ_ATPase"/>
</dbReference>
<dbReference type="EMBL" id="JQSG02000003">
    <property type="protein sequence ID" value="OBS09142.1"/>
    <property type="molecule type" value="Genomic_DNA"/>
</dbReference>
<evidence type="ECO:0000256" key="7">
    <source>
        <dbReference type="ARBA" id="ARBA00022842"/>
    </source>
</evidence>
<dbReference type="Pfam" id="PF00122">
    <property type="entry name" value="E1-E2_ATPase"/>
    <property type="match status" value="1"/>
</dbReference>
<dbReference type="Gene3D" id="1.20.1110.10">
    <property type="entry name" value="Calcium-transporting ATPase, transmembrane domain"/>
    <property type="match status" value="1"/>
</dbReference>